<dbReference type="EMBL" id="AE017143">
    <property type="protein sequence ID" value="AAP95101.1"/>
    <property type="molecule type" value="Genomic_DNA"/>
</dbReference>
<dbReference type="NCBIfam" id="NF033650">
    <property type="entry name" value="ANR_neg_reg"/>
    <property type="match status" value="1"/>
</dbReference>
<protein>
    <recommendedName>
        <fullName evidence="3">ANR family transcriptional regulator</fullName>
    </recommendedName>
</protein>
<sequence length="78" mass="8876">MCKGRKMEMNYKELSGLAREVERAGDLSYAASVWHKAAGKAKKEANKQWAVRRAAFCERWCGRIEKEKNNDGAVVTTR</sequence>
<dbReference type="STRING" id="233412.HD_0098"/>
<reference evidence="2" key="1">
    <citation type="submission" date="2003-06" db="EMBL/GenBank/DDBJ databases">
        <title>The complete genome sequence of Haemophilus ducreyi.</title>
        <authorList>
            <person name="Munson R.S. Jr."/>
            <person name="Ray W.C."/>
            <person name="Mahairas G."/>
            <person name="Sabo P."/>
            <person name="Mungur R."/>
            <person name="Johnson L."/>
            <person name="Nguyen D."/>
            <person name="Wang J."/>
            <person name="Forst C."/>
            <person name="Hood L."/>
        </authorList>
    </citation>
    <scope>NUCLEOTIDE SEQUENCE [LARGE SCALE GENOMIC DNA]</scope>
    <source>
        <strain evidence="2">35000HP / ATCC 700724</strain>
    </source>
</reference>
<dbReference type="eggNOG" id="ENOG5031JB3">
    <property type="taxonomic scope" value="Bacteria"/>
</dbReference>
<dbReference type="HOGENOM" id="CLU_194462_1_0_6"/>
<dbReference type="InterPro" id="IPR047666">
    <property type="entry name" value="ANR_neg_reg"/>
</dbReference>
<keyword evidence="2" id="KW-1185">Reference proteome</keyword>
<evidence type="ECO:0000313" key="1">
    <source>
        <dbReference type="EMBL" id="AAP95101.1"/>
    </source>
</evidence>
<organism evidence="1 2">
    <name type="scientific">Haemophilus ducreyi (strain 35000HP / ATCC 700724)</name>
    <dbReference type="NCBI Taxonomy" id="233412"/>
    <lineage>
        <taxon>Bacteria</taxon>
        <taxon>Pseudomonadati</taxon>
        <taxon>Pseudomonadota</taxon>
        <taxon>Gammaproteobacteria</taxon>
        <taxon>Pasteurellales</taxon>
        <taxon>Pasteurellaceae</taxon>
        <taxon>Haemophilus</taxon>
    </lineage>
</organism>
<evidence type="ECO:0008006" key="3">
    <source>
        <dbReference type="Google" id="ProtNLM"/>
    </source>
</evidence>
<gene>
    <name evidence="1" type="ordered locus">HD_0098</name>
</gene>
<proteinExistence type="predicted"/>
<accession>Q7VPI0</accession>
<name>Q7VPI0_HAEDU</name>
<dbReference type="KEGG" id="hdu:HD_0098"/>
<dbReference type="AlphaFoldDB" id="Q7VPI0"/>
<dbReference type="Proteomes" id="UP000001022">
    <property type="component" value="Chromosome"/>
</dbReference>
<evidence type="ECO:0000313" key="2">
    <source>
        <dbReference type="Proteomes" id="UP000001022"/>
    </source>
</evidence>